<dbReference type="Proteomes" id="UP000029033">
    <property type="component" value="Unassembled WGS sequence"/>
</dbReference>
<evidence type="ECO:0000259" key="2">
    <source>
        <dbReference type="Pfam" id="PF02518"/>
    </source>
</evidence>
<dbReference type="SUPFAM" id="SSF55874">
    <property type="entry name" value="ATPase domain of HSP90 chaperone/DNA topoisomerase II/histidine kinase"/>
    <property type="match status" value="1"/>
</dbReference>
<comment type="caution">
    <text evidence="3">The sequence shown here is derived from an EMBL/GenBank/DDBJ whole genome shotgun (WGS) entry which is preliminary data.</text>
</comment>
<feature type="compositionally biased region" description="Basic and acidic residues" evidence="1">
    <location>
        <begin position="34"/>
        <end position="45"/>
    </location>
</feature>
<dbReference type="Gene3D" id="3.30.565.10">
    <property type="entry name" value="Histidine kinase-like ATPase, C-terminal domain"/>
    <property type="match status" value="1"/>
</dbReference>
<sequence length="143" mass="15152">MRVKPGSCRAYGTGRLFAAQGFGRGEAGGTGSRVEAREDADEHGRVPCRRSLRPSPSASSTGSGGWMITVVNTTDEMLPDDLNELVQPFRRGENSRISAVPGVGLGLSIAQAATGAMGATLRLSRPDTAHFAAEIRLDMSRRH</sequence>
<dbReference type="Pfam" id="PF02518">
    <property type="entry name" value="HATPase_c"/>
    <property type="match status" value="1"/>
</dbReference>
<reference evidence="3 4" key="1">
    <citation type="submission" date="2014-03" db="EMBL/GenBank/DDBJ databases">
        <title>Genomics of Bifidobacteria.</title>
        <authorList>
            <person name="Ventura M."/>
            <person name="Milani C."/>
            <person name="Lugli G.A."/>
        </authorList>
    </citation>
    <scope>NUCLEOTIDE SEQUENCE [LARGE SCALE GENOMIC DNA]</scope>
    <source>
        <strain evidence="3 4">LMG 21589</strain>
    </source>
</reference>
<accession>A0A087DHP8</accession>
<dbReference type="eggNOG" id="COG0642">
    <property type="taxonomic scope" value="Bacteria"/>
</dbReference>
<evidence type="ECO:0000256" key="1">
    <source>
        <dbReference type="SAM" id="MobiDB-lite"/>
    </source>
</evidence>
<protein>
    <submittedName>
        <fullName evidence="3">Integral membrane sensor signal transduction histidine kinase</fullName>
    </submittedName>
</protein>
<dbReference type="AlphaFoldDB" id="A0A087DHP8"/>
<dbReference type="GO" id="GO:0016301">
    <property type="term" value="F:kinase activity"/>
    <property type="evidence" value="ECO:0007669"/>
    <property type="project" value="UniProtKB-KW"/>
</dbReference>
<keyword evidence="4" id="KW-1185">Reference proteome</keyword>
<proteinExistence type="predicted"/>
<dbReference type="InterPro" id="IPR036890">
    <property type="entry name" value="HATPase_C_sf"/>
</dbReference>
<dbReference type="STRING" id="158787.BSCA_0865"/>
<gene>
    <name evidence="3" type="ORF">BSCA_0865</name>
</gene>
<dbReference type="InterPro" id="IPR003594">
    <property type="entry name" value="HATPase_dom"/>
</dbReference>
<organism evidence="3 4">
    <name type="scientific">Bifidobacterium scardovii</name>
    <dbReference type="NCBI Taxonomy" id="158787"/>
    <lineage>
        <taxon>Bacteria</taxon>
        <taxon>Bacillati</taxon>
        <taxon>Actinomycetota</taxon>
        <taxon>Actinomycetes</taxon>
        <taxon>Bifidobacteriales</taxon>
        <taxon>Bifidobacteriaceae</taxon>
        <taxon>Bifidobacterium</taxon>
    </lineage>
</organism>
<feature type="domain" description="Histidine kinase/HSP90-like ATPase" evidence="2">
    <location>
        <begin position="62"/>
        <end position="129"/>
    </location>
</feature>
<name>A0A087DHP8_9BIFI</name>
<evidence type="ECO:0000313" key="4">
    <source>
        <dbReference type="Proteomes" id="UP000029033"/>
    </source>
</evidence>
<evidence type="ECO:0000313" key="3">
    <source>
        <dbReference type="EMBL" id="KFI95048.1"/>
    </source>
</evidence>
<feature type="region of interest" description="Disordered" evidence="1">
    <location>
        <begin position="21"/>
        <end position="66"/>
    </location>
</feature>
<dbReference type="EMBL" id="JGZO01000004">
    <property type="protein sequence ID" value="KFI95048.1"/>
    <property type="molecule type" value="Genomic_DNA"/>
</dbReference>
<feature type="compositionally biased region" description="Gly residues" evidence="1">
    <location>
        <begin position="22"/>
        <end position="31"/>
    </location>
</feature>
<keyword evidence="3" id="KW-0808">Transferase</keyword>
<keyword evidence="3" id="KW-0418">Kinase</keyword>